<accession>A0ABW4Y4F1</accession>
<organism evidence="1 2">
    <name type="scientific">Thiorhodococcus fuscus</name>
    <dbReference type="NCBI Taxonomy" id="527200"/>
    <lineage>
        <taxon>Bacteria</taxon>
        <taxon>Pseudomonadati</taxon>
        <taxon>Pseudomonadota</taxon>
        <taxon>Gammaproteobacteria</taxon>
        <taxon>Chromatiales</taxon>
        <taxon>Chromatiaceae</taxon>
        <taxon>Thiorhodococcus</taxon>
    </lineage>
</organism>
<gene>
    <name evidence="1" type="ORF">ACFSJC_04145</name>
</gene>
<sequence length="54" mass="6136">MMMEQGILLCVGDEMMVLSALRNQLRCVYGDRHPIEIAEHAEEGLDAFWGRGRS</sequence>
<dbReference type="Proteomes" id="UP001597337">
    <property type="component" value="Unassembled WGS sequence"/>
</dbReference>
<keyword evidence="2" id="KW-1185">Reference proteome</keyword>
<evidence type="ECO:0000313" key="1">
    <source>
        <dbReference type="EMBL" id="MFD2111031.1"/>
    </source>
</evidence>
<dbReference type="RefSeq" id="WP_386023633.1">
    <property type="nucleotide sequence ID" value="NZ_JBHUHX010000007.1"/>
</dbReference>
<protein>
    <submittedName>
        <fullName evidence="1">Uncharacterized protein</fullName>
    </submittedName>
</protein>
<reference evidence="2" key="1">
    <citation type="journal article" date="2019" name="Int. J. Syst. Evol. Microbiol.">
        <title>The Global Catalogue of Microorganisms (GCM) 10K type strain sequencing project: providing services to taxonomists for standard genome sequencing and annotation.</title>
        <authorList>
            <consortium name="The Broad Institute Genomics Platform"/>
            <consortium name="The Broad Institute Genome Sequencing Center for Infectious Disease"/>
            <person name="Wu L."/>
            <person name="Ma J."/>
        </authorList>
    </citation>
    <scope>NUCLEOTIDE SEQUENCE [LARGE SCALE GENOMIC DNA]</scope>
    <source>
        <strain evidence="2">KACC 12597</strain>
    </source>
</reference>
<proteinExistence type="predicted"/>
<name>A0ABW4Y4F1_9GAMM</name>
<comment type="caution">
    <text evidence="1">The sequence shown here is derived from an EMBL/GenBank/DDBJ whole genome shotgun (WGS) entry which is preliminary data.</text>
</comment>
<evidence type="ECO:0000313" key="2">
    <source>
        <dbReference type="Proteomes" id="UP001597337"/>
    </source>
</evidence>
<dbReference type="EMBL" id="JBHUHX010000007">
    <property type="protein sequence ID" value="MFD2111031.1"/>
    <property type="molecule type" value="Genomic_DNA"/>
</dbReference>